<evidence type="ECO:0000256" key="1">
    <source>
        <dbReference type="SAM" id="MobiDB-lite"/>
    </source>
</evidence>
<dbReference type="EMBL" id="CAJVCH010533939">
    <property type="protein sequence ID" value="CAG7824768.1"/>
    <property type="molecule type" value="Genomic_DNA"/>
</dbReference>
<organism evidence="2 3">
    <name type="scientific">Allacma fusca</name>
    <dbReference type="NCBI Taxonomy" id="39272"/>
    <lineage>
        <taxon>Eukaryota</taxon>
        <taxon>Metazoa</taxon>
        <taxon>Ecdysozoa</taxon>
        <taxon>Arthropoda</taxon>
        <taxon>Hexapoda</taxon>
        <taxon>Collembola</taxon>
        <taxon>Symphypleona</taxon>
        <taxon>Sminthuridae</taxon>
        <taxon>Allacma</taxon>
    </lineage>
</organism>
<sequence length="159" mass="15968">AKLVLGGLSLGQCVKVPFVLLPPENAEPDPYPQTLGEASTTGVLGECSNAASQDPATSSAPVTTTTAPSSAAVTTTIAVTTNAGSVIAEDEPASTDAGITTSAMTHESLTTSAAIIIPHLSNPAPSSTMVSPSEAHMDPVSAKMSLTTISPDLHRKRSS</sequence>
<proteinExistence type="predicted"/>
<protein>
    <submittedName>
        <fullName evidence="2">Uncharacterized protein</fullName>
    </submittedName>
</protein>
<gene>
    <name evidence="2" type="ORF">AFUS01_LOCUS34910</name>
</gene>
<evidence type="ECO:0000313" key="2">
    <source>
        <dbReference type="EMBL" id="CAG7824768.1"/>
    </source>
</evidence>
<keyword evidence="3" id="KW-1185">Reference proteome</keyword>
<feature type="compositionally biased region" description="Low complexity" evidence="1">
    <location>
        <begin position="55"/>
        <end position="68"/>
    </location>
</feature>
<accession>A0A8J2L1Q9</accession>
<feature type="non-terminal residue" evidence="2">
    <location>
        <position position="1"/>
    </location>
</feature>
<dbReference type="Proteomes" id="UP000708208">
    <property type="component" value="Unassembled WGS sequence"/>
</dbReference>
<evidence type="ECO:0000313" key="3">
    <source>
        <dbReference type="Proteomes" id="UP000708208"/>
    </source>
</evidence>
<feature type="region of interest" description="Disordered" evidence="1">
    <location>
        <begin position="48"/>
        <end position="68"/>
    </location>
</feature>
<name>A0A8J2L1Q9_9HEXA</name>
<comment type="caution">
    <text evidence="2">The sequence shown here is derived from an EMBL/GenBank/DDBJ whole genome shotgun (WGS) entry which is preliminary data.</text>
</comment>
<reference evidence="2" key="1">
    <citation type="submission" date="2021-06" db="EMBL/GenBank/DDBJ databases">
        <authorList>
            <person name="Hodson N. C."/>
            <person name="Mongue J. A."/>
            <person name="Jaron S. K."/>
        </authorList>
    </citation>
    <scope>NUCLEOTIDE SEQUENCE</scope>
</reference>
<dbReference type="AlphaFoldDB" id="A0A8J2L1Q9"/>